<dbReference type="InterPro" id="IPR013784">
    <property type="entry name" value="Carb-bd-like_fold"/>
</dbReference>
<comment type="caution">
    <text evidence="3">The sequence shown here is derived from an EMBL/GenBank/DDBJ whole genome shotgun (WGS) entry which is preliminary data.</text>
</comment>
<evidence type="ECO:0000313" key="4">
    <source>
        <dbReference type="Proteomes" id="UP000027931"/>
    </source>
</evidence>
<feature type="signal peptide" evidence="1">
    <location>
        <begin position="1"/>
        <end position="24"/>
    </location>
</feature>
<dbReference type="EMBL" id="JMIR01000036">
    <property type="protein sequence ID" value="KEO81527.1"/>
    <property type="molecule type" value="Genomic_DNA"/>
</dbReference>
<dbReference type="PANTHER" id="PTHR43308">
    <property type="entry name" value="OUTER MEMBRANE PROTEIN ALPHA-RELATED"/>
    <property type="match status" value="1"/>
</dbReference>
<name>A0A074M6A5_9BACL</name>
<evidence type="ECO:0000256" key="1">
    <source>
        <dbReference type="SAM" id="SignalP"/>
    </source>
</evidence>
<feature type="domain" description="SLH" evidence="2">
    <location>
        <begin position="94"/>
        <end position="154"/>
    </location>
</feature>
<organism evidence="3 4">
    <name type="scientific">Tumebacillus flagellatus</name>
    <dbReference type="NCBI Taxonomy" id="1157490"/>
    <lineage>
        <taxon>Bacteria</taxon>
        <taxon>Bacillati</taxon>
        <taxon>Bacillota</taxon>
        <taxon>Bacilli</taxon>
        <taxon>Bacillales</taxon>
        <taxon>Alicyclobacillaceae</taxon>
        <taxon>Tumebacillus</taxon>
    </lineage>
</organism>
<dbReference type="GO" id="GO:0030246">
    <property type="term" value="F:carbohydrate binding"/>
    <property type="evidence" value="ECO:0007669"/>
    <property type="project" value="InterPro"/>
</dbReference>
<evidence type="ECO:0000313" key="3">
    <source>
        <dbReference type="EMBL" id="KEO81527.1"/>
    </source>
</evidence>
<feature type="chain" id="PRO_5039011586" description="SLH domain-containing protein" evidence="1">
    <location>
        <begin position="25"/>
        <end position="1421"/>
    </location>
</feature>
<dbReference type="Proteomes" id="UP000027931">
    <property type="component" value="Unassembled WGS sequence"/>
</dbReference>
<sequence length="1421" mass="150538">MMMTPTHKWLAVTLALTMTLTPLAASASSTTSYRDLGQADSWAQDAIQTALSLGLMSGDGDGQFRPLAAITRQEAAAVLVRTLNLPTPATETSSFQDVSVSDWSHASIEAAVKAGLMNGDGNRTFRPQDEITREEMAVLLVKASGNQAAAGDNLSVADRDSISPWAKGYVQTALEKGLLHGDGTNFNPHAHASRQEVAMMAVTLAKQLADTQSPSATLDKITDSSVVLDGKSYRVAKSLQGLLSLANQNALAGAKLRFQADGDTVTKLTSLELNAAGVAAASGKAEFSGNVVLDGQNALLDGNLVVNSDYVSVQNLTVQGDLRLNPTVQNDFYAKKLHVQGKTLIAGGDANTVEFEDASLGSVTVSKDGVHVDSKGTTSMSDVEVSANASITGTGKIPKLSVASTVTNLQLDQPVQTLEVEGASTKLTLGTHTKIDSLILPKGAKISDIVSNYESVKNNITNILEKQADGTTAPFQQTPPVVTGGGGGYIPVPTPTPTPTPAEVPAVQSVRSIDTTTVEITFTKPLTSAVDVSFTNGLKVYFVHGPDSNNVIGLSTIKVVTAPQTTNAYEVLLSGQHTGKTFTGTAVQLKSRVTYSNGDPAVGKRVLLFDLQAKTQRTEVSYTDQNGEYALSGLVAGHMYILRTDIDPEDQEVPPAEIDLIYQAGAPLPELRYTAAEAVGRLTYPNGTPVKNRQLTFESPANQLVLGGITDTNGYFRVANLVPDETYKISVRSQSDPNSPYVEPFPFTWTYAPSRGTQGPVKIPEVKMVLPNLTGTLTDATGAGLTSGCLILRYQGVGYQPPVNKYSPMDFSGNYRIYLPDGSYTLELHDQSHSNGDPQPVNINVSNGEVTTSKQLDFAASALQLTGKIVDANGDRIPYAQLHLVKNGQTVYQGISREDGTYGIGGNWPDGTYTLTVLDNTSDIVNTSQLTLKTGEILTHDIPLFVQKPTVTAKTGWTNLRRGEPLLAQSSMPGFLYLVSSDVTVTDAVSLQQAVENGQAYLHSEVMPDHVYNFDTSHVTPGFYRLYAMNNGHISEPSTEVFAIDDSTPVQTLLDTSIGQLKIDDSADEPVQGIEFIPSGTTAGQLLAAVQTVPGVTAKITDFGGNAVADETPINANMQLQTNSDGDFKTYSLELAPEVSPYYVQAVDSSVGEPMYSKYGNIESLSIQAGTTVQQLIGAVTLADGVTARIVSVAGGTRQPVTDTTTVIDPATMKLEVNNMGERVLTDLVTSSGVIDKSIAGTNIGNLDLDGQGRVAGIKNIPFGTTVDAIKTAIHTATPNVGVQVLDRSMGSEITDRSKPLNEHMRLALIASDNTVKEYTLSLADSEASLIVLAPFRHAGTTASDTDGVVTGIVNVPQHTKATLLKLAAIVPDGSRVDILEGPGGQPVLDPDHTDVTSGMVLRVTSRLGVTKEYTITLSDK</sequence>
<accession>A0A074M6A5</accession>
<dbReference type="STRING" id="1157490.EL26_20215"/>
<keyword evidence="1" id="KW-0732">Signal</keyword>
<reference evidence="3 4" key="1">
    <citation type="journal article" date="2013" name="Int. J. Syst. Evol. Microbiol.">
        <title>Tumebacillus flagellatus sp. nov., an alpha-amylase/pullulanase-producing bacterium isolated from cassava wastewater.</title>
        <authorList>
            <person name="Wang Q."/>
            <person name="Xie N."/>
            <person name="Qin Y."/>
            <person name="Shen N."/>
            <person name="Zhu J."/>
            <person name="Mi H."/>
            <person name="Huang R."/>
        </authorList>
    </citation>
    <scope>NUCLEOTIDE SEQUENCE [LARGE SCALE GENOMIC DNA]</scope>
    <source>
        <strain evidence="3 4">GST4</strain>
    </source>
</reference>
<gene>
    <name evidence="3" type="ORF">EL26_20215</name>
</gene>
<dbReference type="InterPro" id="IPR001119">
    <property type="entry name" value="SLH_dom"/>
</dbReference>
<feature type="domain" description="SLH" evidence="2">
    <location>
        <begin position="30"/>
        <end position="93"/>
    </location>
</feature>
<feature type="domain" description="SLH" evidence="2">
    <location>
        <begin position="156"/>
        <end position="215"/>
    </location>
</feature>
<dbReference type="Pfam" id="PF00395">
    <property type="entry name" value="SLH"/>
    <property type="match status" value="3"/>
</dbReference>
<proteinExistence type="predicted"/>
<dbReference type="PROSITE" id="PS51272">
    <property type="entry name" value="SLH"/>
    <property type="match status" value="3"/>
</dbReference>
<keyword evidence="4" id="KW-1185">Reference proteome</keyword>
<dbReference type="SUPFAM" id="SSF49452">
    <property type="entry name" value="Starch-binding domain-like"/>
    <property type="match status" value="1"/>
</dbReference>
<dbReference type="PANTHER" id="PTHR43308:SF5">
    <property type="entry name" value="S-LAYER PROTEIN _ PEPTIDOGLYCAN ENDO-BETA-N-ACETYLGLUCOSAMINIDASE"/>
    <property type="match status" value="1"/>
</dbReference>
<dbReference type="InterPro" id="IPR051465">
    <property type="entry name" value="Cell_Envelope_Struct_Comp"/>
</dbReference>
<evidence type="ECO:0000259" key="2">
    <source>
        <dbReference type="PROSITE" id="PS51272"/>
    </source>
</evidence>
<dbReference type="eggNOG" id="COG1657">
    <property type="taxonomic scope" value="Bacteria"/>
</dbReference>
<protein>
    <recommendedName>
        <fullName evidence="2">SLH domain-containing protein</fullName>
    </recommendedName>
</protein>